<dbReference type="Gene3D" id="3.40.50.1390">
    <property type="entry name" value="Resolvase, N-terminal catalytic domain"/>
    <property type="match status" value="1"/>
</dbReference>
<dbReference type="InterPro" id="IPR036390">
    <property type="entry name" value="WH_DNA-bd_sf"/>
</dbReference>
<dbReference type="PANTHER" id="PTHR30461:SF23">
    <property type="entry name" value="DNA RECOMBINASE-RELATED"/>
    <property type="match status" value="1"/>
</dbReference>
<comment type="caution">
    <text evidence="2">The sequence shown here is derived from an EMBL/GenBank/DDBJ whole genome shotgun (WGS) entry which is preliminary data.</text>
</comment>
<dbReference type="InterPro" id="IPR006119">
    <property type="entry name" value="Resolv_N"/>
</dbReference>
<dbReference type="InterPro" id="IPR050639">
    <property type="entry name" value="SSR_resolvase"/>
</dbReference>
<dbReference type="Pfam" id="PF00239">
    <property type="entry name" value="Resolvase"/>
    <property type="match status" value="1"/>
</dbReference>
<dbReference type="EMBL" id="JBBMFS010000002">
    <property type="protein sequence ID" value="MEQ2553907.1"/>
    <property type="molecule type" value="Genomic_DNA"/>
</dbReference>
<organism evidence="2 3">
    <name type="scientific">Lachnospira intestinalis</name>
    <dbReference type="NCBI Taxonomy" id="3133158"/>
    <lineage>
        <taxon>Bacteria</taxon>
        <taxon>Bacillati</taxon>
        <taxon>Bacillota</taxon>
        <taxon>Clostridia</taxon>
        <taxon>Lachnospirales</taxon>
        <taxon>Lachnospiraceae</taxon>
        <taxon>Lachnospira</taxon>
    </lineage>
</organism>
<dbReference type="SMART" id="SM00857">
    <property type="entry name" value="Resolvase"/>
    <property type="match status" value="1"/>
</dbReference>
<dbReference type="SUPFAM" id="SSF53041">
    <property type="entry name" value="Resolvase-like"/>
    <property type="match status" value="1"/>
</dbReference>
<gene>
    <name evidence="2" type="ORF">WMO37_02625</name>
</gene>
<sequence length="589" mass="68030">MSEEKVLSGMRCAIYNRCSTTEEAQNRAIETQAAESVEIVQALGGVICCQYIEQESGTTTKKRTQYASLMADVQQERIDCIVIKSIDRLMRNAGDWHEFIQHITAHRVRLYLYLERKFYEPQDAFLSGIKALIAEQYSRELSQKVNNAHKRRQKKIDGKLTVNNNVYGYRKEKDGYRIEETEAVYIRRIYAMSAGGAGGRKIAKELYAMGMRNRKNGAVSDVTVRRLIQNPLYKGTAVMHKTHYDFELKKQCCLPKEQWIYHENRIPAIVSEKLWQAANDALNARKSKSQAKEQKERSPLPQHCLKIVCGKCGCAYCKRTGSAGNVYWMCGRQLEKNPDGTVCKNITVYEKELEPLLWEQFQKEDMESIKTQTENGLLLLEKVLKKNPCSKDFCMEYGRLREKKKNLLQKYMDGIVSDSDYKLASEMLAQQINQMTEQEKRNDTAKPGQRLFAIRQYLYSEEGQEAVRQAVVQNTLSEITVYPDNRLCVCYRTGACRMMPYRHIHAKMKKRQESIQKIEQLFLSQNRLTTAEIAEYTGYSRGNILQKLKELKQQGRIRYVSMGKNGGCWEDVSTGIHQDKQTKKTDGQI</sequence>
<dbReference type="Gene3D" id="1.10.10.10">
    <property type="entry name" value="Winged helix-like DNA-binding domain superfamily/Winged helix DNA-binding domain"/>
    <property type="match status" value="1"/>
</dbReference>
<evidence type="ECO:0000313" key="2">
    <source>
        <dbReference type="EMBL" id="MEQ2553907.1"/>
    </source>
</evidence>
<dbReference type="Pfam" id="PF07508">
    <property type="entry name" value="Recombinase"/>
    <property type="match status" value="1"/>
</dbReference>
<feature type="domain" description="Recombinase" evidence="1">
    <location>
        <begin position="166"/>
        <end position="288"/>
    </location>
</feature>
<dbReference type="Proteomes" id="UP001546774">
    <property type="component" value="Unassembled WGS sequence"/>
</dbReference>
<accession>A0ABV1H3G2</accession>
<dbReference type="InterPro" id="IPR036162">
    <property type="entry name" value="Resolvase-like_N_sf"/>
</dbReference>
<dbReference type="InterPro" id="IPR025827">
    <property type="entry name" value="Zn_ribbon_recom_dom"/>
</dbReference>
<dbReference type="CDD" id="cd00338">
    <property type="entry name" value="Ser_Recombinase"/>
    <property type="match status" value="1"/>
</dbReference>
<evidence type="ECO:0000259" key="1">
    <source>
        <dbReference type="PROSITE" id="PS51737"/>
    </source>
</evidence>
<evidence type="ECO:0000313" key="3">
    <source>
        <dbReference type="Proteomes" id="UP001546774"/>
    </source>
</evidence>
<dbReference type="InterPro" id="IPR038109">
    <property type="entry name" value="DNA_bind_recomb_sf"/>
</dbReference>
<reference evidence="2" key="1">
    <citation type="submission" date="2024-03" db="EMBL/GenBank/DDBJ databases">
        <title>Human intestinal bacterial collection.</title>
        <authorList>
            <person name="Pauvert C."/>
            <person name="Hitch T.C.A."/>
            <person name="Clavel T."/>
        </authorList>
    </citation>
    <scope>NUCLEOTIDE SEQUENCE [LARGE SCALE GENOMIC DNA]</scope>
    <source>
        <strain evidence="2">CLA-AA-H89B</strain>
    </source>
</reference>
<proteinExistence type="predicted"/>
<dbReference type="InterPro" id="IPR011109">
    <property type="entry name" value="DNA_bind_recombinase_dom"/>
</dbReference>
<dbReference type="Pfam" id="PF13408">
    <property type="entry name" value="Zn_ribbon_recom"/>
    <property type="match status" value="1"/>
</dbReference>
<keyword evidence="3" id="KW-1185">Reference proteome</keyword>
<dbReference type="Gene3D" id="3.90.1750.20">
    <property type="entry name" value="Putative Large Serine Recombinase, Chain B, Domain 2"/>
    <property type="match status" value="1"/>
</dbReference>
<dbReference type="PANTHER" id="PTHR30461">
    <property type="entry name" value="DNA-INVERTASE FROM LAMBDOID PROPHAGE"/>
    <property type="match status" value="1"/>
</dbReference>
<dbReference type="PROSITE" id="PS51737">
    <property type="entry name" value="RECOMBINASE_DNA_BIND"/>
    <property type="match status" value="1"/>
</dbReference>
<name>A0ABV1H3G2_9FIRM</name>
<protein>
    <submittedName>
        <fullName evidence="2">Recombinase family protein</fullName>
    </submittedName>
</protein>
<dbReference type="SUPFAM" id="SSF46785">
    <property type="entry name" value="Winged helix' DNA-binding domain"/>
    <property type="match status" value="1"/>
</dbReference>
<dbReference type="InterPro" id="IPR036388">
    <property type="entry name" value="WH-like_DNA-bd_sf"/>
</dbReference>